<comment type="subcellular location">
    <subcellularLocation>
        <location evidence="1 7">Cell membrane</location>
        <topology evidence="1 7">Multi-pass membrane protein</topology>
    </subcellularLocation>
</comment>
<name>A0ABT1L8D7_9HYPH</name>
<feature type="transmembrane region" description="Helical" evidence="7">
    <location>
        <begin position="181"/>
        <end position="206"/>
    </location>
</feature>
<evidence type="ECO:0000256" key="3">
    <source>
        <dbReference type="ARBA" id="ARBA00022475"/>
    </source>
</evidence>
<dbReference type="PANTHER" id="PTHR32243:SF18">
    <property type="entry name" value="INNER MEMBRANE ABC TRANSPORTER PERMEASE PROTEIN YCJP"/>
    <property type="match status" value="1"/>
</dbReference>
<organism evidence="9 10">
    <name type="scientific">Alsobacter ponti</name>
    <dbReference type="NCBI Taxonomy" id="2962936"/>
    <lineage>
        <taxon>Bacteria</taxon>
        <taxon>Pseudomonadati</taxon>
        <taxon>Pseudomonadota</taxon>
        <taxon>Alphaproteobacteria</taxon>
        <taxon>Hyphomicrobiales</taxon>
        <taxon>Alsobacteraceae</taxon>
        <taxon>Alsobacter</taxon>
    </lineage>
</organism>
<dbReference type="Proteomes" id="UP001205890">
    <property type="component" value="Unassembled WGS sequence"/>
</dbReference>
<protein>
    <submittedName>
        <fullName evidence="9">Carbohydrate ABC transporter permease</fullName>
    </submittedName>
</protein>
<sequence>MTTFGRRRTVWLAALIVAANGFIPAIWILLTSLKTESELMRMPITIMPDAPTLQNYVRVFVDQPILTFLWNSIAVAALSTALCIVVSALAAYALVRLRLPAPGAILSALLAVAMVPLISLVVPLFQTMRTLDLLNTWPALVLPYAVLSMPVCVMVLVSFFQDIPNDLENAAMIDGCTRAGALWHVVIPLTAPGVFTAAILAFVNAWDEFLLALTLSSRVAKRTLPVGITLYQGEFSFPWPIISAALVVAIVPVCVIIAVFQDRVVGGLTSGGMKG</sequence>
<keyword evidence="5 7" id="KW-1133">Transmembrane helix</keyword>
<dbReference type="PROSITE" id="PS50928">
    <property type="entry name" value="ABC_TM1"/>
    <property type="match status" value="1"/>
</dbReference>
<evidence type="ECO:0000313" key="10">
    <source>
        <dbReference type="Proteomes" id="UP001205890"/>
    </source>
</evidence>
<dbReference type="InterPro" id="IPR050901">
    <property type="entry name" value="BP-dep_ABC_trans_perm"/>
</dbReference>
<evidence type="ECO:0000256" key="5">
    <source>
        <dbReference type="ARBA" id="ARBA00022989"/>
    </source>
</evidence>
<dbReference type="Pfam" id="PF00528">
    <property type="entry name" value="BPD_transp_1"/>
    <property type="match status" value="1"/>
</dbReference>
<dbReference type="EMBL" id="JANCLU010000003">
    <property type="protein sequence ID" value="MCP8937714.1"/>
    <property type="molecule type" value="Genomic_DNA"/>
</dbReference>
<evidence type="ECO:0000256" key="7">
    <source>
        <dbReference type="RuleBase" id="RU363032"/>
    </source>
</evidence>
<reference evidence="9 10" key="1">
    <citation type="submission" date="2022-07" db="EMBL/GenBank/DDBJ databases">
        <authorList>
            <person name="Li W.-J."/>
            <person name="Deng Q.-Q."/>
        </authorList>
    </citation>
    <scope>NUCLEOTIDE SEQUENCE [LARGE SCALE GENOMIC DNA]</scope>
    <source>
        <strain evidence="9 10">SYSU M60028</strain>
    </source>
</reference>
<feature type="transmembrane region" description="Helical" evidence="7">
    <location>
        <begin position="68"/>
        <end position="92"/>
    </location>
</feature>
<dbReference type="InterPro" id="IPR000515">
    <property type="entry name" value="MetI-like"/>
</dbReference>
<evidence type="ECO:0000259" key="8">
    <source>
        <dbReference type="PROSITE" id="PS50928"/>
    </source>
</evidence>
<feature type="transmembrane region" description="Helical" evidence="7">
    <location>
        <begin position="137"/>
        <end position="160"/>
    </location>
</feature>
<evidence type="ECO:0000256" key="4">
    <source>
        <dbReference type="ARBA" id="ARBA00022692"/>
    </source>
</evidence>
<comment type="caution">
    <text evidence="9">The sequence shown here is derived from an EMBL/GenBank/DDBJ whole genome shotgun (WGS) entry which is preliminary data.</text>
</comment>
<keyword evidence="3" id="KW-1003">Cell membrane</keyword>
<dbReference type="RefSeq" id="WP_254738954.1">
    <property type="nucleotide sequence ID" value="NZ_JANCLU010000003.1"/>
</dbReference>
<keyword evidence="2 7" id="KW-0813">Transport</keyword>
<comment type="similarity">
    <text evidence="7">Belongs to the binding-protein-dependent transport system permease family.</text>
</comment>
<feature type="transmembrane region" description="Helical" evidence="7">
    <location>
        <begin position="104"/>
        <end position="125"/>
    </location>
</feature>
<feature type="transmembrane region" description="Helical" evidence="7">
    <location>
        <begin position="12"/>
        <end position="30"/>
    </location>
</feature>
<evidence type="ECO:0000256" key="2">
    <source>
        <dbReference type="ARBA" id="ARBA00022448"/>
    </source>
</evidence>
<feature type="transmembrane region" description="Helical" evidence="7">
    <location>
        <begin position="239"/>
        <end position="260"/>
    </location>
</feature>
<dbReference type="PANTHER" id="PTHR32243">
    <property type="entry name" value="MALTOSE TRANSPORT SYSTEM PERMEASE-RELATED"/>
    <property type="match status" value="1"/>
</dbReference>
<evidence type="ECO:0000256" key="6">
    <source>
        <dbReference type="ARBA" id="ARBA00023136"/>
    </source>
</evidence>
<dbReference type="SUPFAM" id="SSF161098">
    <property type="entry name" value="MetI-like"/>
    <property type="match status" value="1"/>
</dbReference>
<proteinExistence type="inferred from homology"/>
<keyword evidence="4 7" id="KW-0812">Transmembrane</keyword>
<dbReference type="Gene3D" id="1.10.3720.10">
    <property type="entry name" value="MetI-like"/>
    <property type="match status" value="1"/>
</dbReference>
<accession>A0ABT1L8D7</accession>
<evidence type="ECO:0000256" key="1">
    <source>
        <dbReference type="ARBA" id="ARBA00004651"/>
    </source>
</evidence>
<feature type="domain" description="ABC transmembrane type-1" evidence="8">
    <location>
        <begin position="69"/>
        <end position="260"/>
    </location>
</feature>
<keyword evidence="10" id="KW-1185">Reference proteome</keyword>
<keyword evidence="6 7" id="KW-0472">Membrane</keyword>
<evidence type="ECO:0000313" key="9">
    <source>
        <dbReference type="EMBL" id="MCP8937714.1"/>
    </source>
</evidence>
<dbReference type="CDD" id="cd06261">
    <property type="entry name" value="TM_PBP2"/>
    <property type="match status" value="1"/>
</dbReference>
<dbReference type="InterPro" id="IPR035906">
    <property type="entry name" value="MetI-like_sf"/>
</dbReference>
<gene>
    <name evidence="9" type="ORF">NK718_04245</name>
</gene>